<dbReference type="RefSeq" id="WP_142504800.1">
    <property type="nucleotide sequence ID" value="NZ_FXTI01000003.1"/>
</dbReference>
<evidence type="ECO:0000313" key="4">
    <source>
        <dbReference type="Proteomes" id="UP000315636"/>
    </source>
</evidence>
<dbReference type="InterPro" id="IPR000873">
    <property type="entry name" value="AMP-dep_synth/lig_dom"/>
</dbReference>
<sequence length="498" mass="56156">MNVIGELLRDRSRLNPDLEAVVEGTKRLSFKEYNETVNQLAHYLLERKVEKGDRVALLCKNSAAFLLVYMAAAKVGAITVPVNWRLKPDEIQWILHDSGAKVLFYDDSLESGLPSLDRLEAITTDIRVFEEKFPDALTMGLSTEEPEVLVEETDPALIIYTSGTTGRPKGVVCTHANVFAAAMSNSYTLDQRFKDRFLFVTPLFHISGMVLSINALMEGITVVLRPTFHPVDLWETIESERITGMMSVPSMLPFMLEMIKNSDKDVSSLRSIVCGGSRVPEDLIQEFYELGFPIIQVYGATEFTGAITYWMPDMGPMDRCDSVGKGLYLTDIRILDPITHEPMLPGEVGEIVCRGKQVFLGYWNNKEETENVLKNGWYHTRDVGKLDADGFLYVIDRLRDMIICSGEKVFPAEVESVVVQLDGVSEVAVIGVEDPVWGEIPRAYVVKEKESHLTEEMVISHARNFLADYKLQQVEFVEELPKNSMGKVLKYVLREYAN</sequence>
<dbReference type="GO" id="GO:0016878">
    <property type="term" value="F:acid-thiol ligase activity"/>
    <property type="evidence" value="ECO:0007669"/>
    <property type="project" value="UniProtKB-ARBA"/>
</dbReference>
<dbReference type="AlphaFoldDB" id="A0A521C101"/>
<dbReference type="Pfam" id="PF00501">
    <property type="entry name" value="AMP-binding"/>
    <property type="match status" value="1"/>
</dbReference>
<dbReference type="Gene3D" id="3.40.50.12780">
    <property type="entry name" value="N-terminal domain of ligase-like"/>
    <property type="match status" value="1"/>
</dbReference>
<dbReference type="InterPro" id="IPR042099">
    <property type="entry name" value="ANL_N_sf"/>
</dbReference>
<dbReference type="SUPFAM" id="SSF56801">
    <property type="entry name" value="Acetyl-CoA synthetase-like"/>
    <property type="match status" value="1"/>
</dbReference>
<dbReference type="InterPro" id="IPR045851">
    <property type="entry name" value="AMP-bd_C_sf"/>
</dbReference>
<dbReference type="Pfam" id="PF13193">
    <property type="entry name" value="AMP-binding_C"/>
    <property type="match status" value="1"/>
</dbReference>
<dbReference type="InterPro" id="IPR050237">
    <property type="entry name" value="ATP-dep_AMP-bd_enzyme"/>
</dbReference>
<dbReference type="PANTHER" id="PTHR43767">
    <property type="entry name" value="LONG-CHAIN-FATTY-ACID--COA LIGASE"/>
    <property type="match status" value="1"/>
</dbReference>
<dbReference type="Gene3D" id="3.30.300.30">
    <property type="match status" value="1"/>
</dbReference>
<organism evidence="3 4">
    <name type="scientific">Melghirimyces algeriensis</name>
    <dbReference type="NCBI Taxonomy" id="910412"/>
    <lineage>
        <taxon>Bacteria</taxon>
        <taxon>Bacillati</taxon>
        <taxon>Bacillota</taxon>
        <taxon>Bacilli</taxon>
        <taxon>Bacillales</taxon>
        <taxon>Thermoactinomycetaceae</taxon>
        <taxon>Melghirimyces</taxon>
    </lineage>
</organism>
<keyword evidence="4" id="KW-1185">Reference proteome</keyword>
<feature type="domain" description="AMP-binding enzyme C-terminal" evidence="2">
    <location>
        <begin position="413"/>
        <end position="487"/>
    </location>
</feature>
<evidence type="ECO:0000259" key="2">
    <source>
        <dbReference type="Pfam" id="PF13193"/>
    </source>
</evidence>
<dbReference type="PROSITE" id="PS00455">
    <property type="entry name" value="AMP_BINDING"/>
    <property type="match status" value="1"/>
</dbReference>
<evidence type="ECO:0000259" key="1">
    <source>
        <dbReference type="Pfam" id="PF00501"/>
    </source>
</evidence>
<accession>A0A521C101</accession>
<keyword evidence="3" id="KW-0436">Ligase</keyword>
<feature type="domain" description="AMP-dependent synthetase/ligase" evidence="1">
    <location>
        <begin position="10"/>
        <end position="363"/>
    </location>
</feature>
<dbReference type="EMBL" id="FXTI01000003">
    <property type="protein sequence ID" value="SMO52471.1"/>
    <property type="molecule type" value="Genomic_DNA"/>
</dbReference>
<gene>
    <name evidence="3" type="ORF">SAMN06264849_10321</name>
</gene>
<dbReference type="InterPro" id="IPR025110">
    <property type="entry name" value="AMP-bd_C"/>
</dbReference>
<protein>
    <submittedName>
        <fullName evidence="3">O-succinylbenzoate-CoA ligase</fullName>
    </submittedName>
</protein>
<name>A0A521C101_9BACL</name>
<dbReference type="Proteomes" id="UP000315636">
    <property type="component" value="Unassembled WGS sequence"/>
</dbReference>
<evidence type="ECO:0000313" key="3">
    <source>
        <dbReference type="EMBL" id="SMO52471.1"/>
    </source>
</evidence>
<dbReference type="OrthoDB" id="9765680at2"/>
<dbReference type="InterPro" id="IPR020845">
    <property type="entry name" value="AMP-binding_CS"/>
</dbReference>
<reference evidence="3 4" key="1">
    <citation type="submission" date="2017-05" db="EMBL/GenBank/DDBJ databases">
        <authorList>
            <person name="Varghese N."/>
            <person name="Submissions S."/>
        </authorList>
    </citation>
    <scope>NUCLEOTIDE SEQUENCE [LARGE SCALE GENOMIC DNA]</scope>
    <source>
        <strain evidence="3 4">DSM 45474</strain>
    </source>
</reference>
<proteinExistence type="predicted"/>
<dbReference type="PANTHER" id="PTHR43767:SF1">
    <property type="entry name" value="NONRIBOSOMAL PEPTIDE SYNTHASE PES1 (EUROFUNG)-RELATED"/>
    <property type="match status" value="1"/>
</dbReference>